<comment type="function">
    <text evidence="1">Involved in DNA recombination.</text>
</comment>
<reference evidence="6 7" key="2">
    <citation type="journal article" date="2011" name="J. Bacteriol.">
        <title>Complete genome sequences for the anaerobic, extremely thermophilic plant biomass-degrading bacteria Caldicellulosiruptor hydrothermalis, Caldicellulosiruptor kristjanssonii, Caldicellulosiruptor kronotskyensis, Caldicellulosiruptor owensenis, and Caldicellulosiruptor lactoaceticus.</title>
        <authorList>
            <person name="Blumer-Schuette S.E."/>
            <person name="Ozdemir I."/>
            <person name="Mistry D."/>
            <person name="Lucas S."/>
            <person name="Lapidus A."/>
            <person name="Cheng J.F."/>
            <person name="Goodwin L.A."/>
            <person name="Pitluck S."/>
            <person name="Land M.L."/>
            <person name="Hauser L.J."/>
            <person name="Woyke T."/>
            <person name="Mikhailova N."/>
            <person name="Pati A."/>
            <person name="Kyrpides N.C."/>
            <person name="Ivanova N."/>
            <person name="Detter J.C."/>
            <person name="Walston-Davenport K."/>
            <person name="Han S."/>
            <person name="Adams M.W."/>
            <person name="Kelly R.M."/>
        </authorList>
    </citation>
    <scope>NUCLEOTIDE SEQUENCE [LARGE SCALE GENOMIC DNA]</scope>
    <source>
        <strain evidence="7">DSM 18902 / VKM B-2412 / 2002</strain>
    </source>
</reference>
<evidence type="ECO:0000256" key="3">
    <source>
        <dbReference type="ARBA" id="ARBA00023054"/>
    </source>
</evidence>
<name>E4SGU6_CALK2</name>
<dbReference type="KEGG" id="ckn:Calkro_2130"/>
<dbReference type="PANTHER" id="PTHR30563:SF0">
    <property type="entry name" value="DNA RECOMBINATION PROTEIN RMUC"/>
    <property type="match status" value="1"/>
</dbReference>
<keyword evidence="7" id="KW-1185">Reference proteome</keyword>
<protein>
    <recommendedName>
        <fullName evidence="8">RmuC-domain protein</fullName>
    </recommendedName>
</protein>
<evidence type="ECO:0000256" key="4">
    <source>
        <dbReference type="ARBA" id="ARBA00023172"/>
    </source>
</evidence>
<dbReference type="Proteomes" id="UP000006835">
    <property type="component" value="Chromosome"/>
</dbReference>
<proteinExistence type="inferred from homology"/>
<evidence type="ECO:0000313" key="7">
    <source>
        <dbReference type="Proteomes" id="UP000006835"/>
    </source>
</evidence>
<sequence length="412" mass="47076">MEAVLLIVAIVLGISNLFLLIRFKNNMNSSLETQNKLLEIEKELEQIQNSISQQFSQNKNEMQNMISSFGSILMTRFSDLSNQIINFTSSNQERLDSIRKEIDSKLEKIRETVDSQLQSTLETKLSQSFKLVSERLELVHRGLGEMQVLAGSVGDLKKILSNVKVRGTLGEIQLGNIIDQILDQSQYERNVRIKPHTQEQVEFAIKIPSKNSKDNEFIYLPIDSKFPIESYQRLIEAQEKADVEEVARFSKELENSIRQNAKTIKEKYIDPPKTTDFAIMFLPSEGLYAEVLKIPGLFESVQREYKVIIAGPTTVVAMLNTISLGFKTFAIEKRTNEVWELLSAVKTEFSRFAEILEKVKKKLSEAQDTIDTATRKTRTIERKLKSVETLSSEKDIDMILYEEEATEESSGK</sequence>
<keyword evidence="3 5" id="KW-0175">Coiled coil</keyword>
<dbReference type="OrthoDB" id="370725at2"/>
<feature type="coiled-coil region" evidence="5">
    <location>
        <begin position="28"/>
        <end position="57"/>
    </location>
</feature>
<evidence type="ECO:0008006" key="8">
    <source>
        <dbReference type="Google" id="ProtNLM"/>
    </source>
</evidence>
<organism evidence="6 7">
    <name type="scientific">Caldicellulosiruptor kronotskyensis (strain DSM 18902 / VKM B-2412 / 2002)</name>
    <dbReference type="NCBI Taxonomy" id="632348"/>
    <lineage>
        <taxon>Bacteria</taxon>
        <taxon>Bacillati</taxon>
        <taxon>Bacillota</taxon>
        <taxon>Bacillota incertae sedis</taxon>
        <taxon>Caldicellulosiruptorales</taxon>
        <taxon>Caldicellulosiruptoraceae</taxon>
        <taxon>Caldicellulosiruptor</taxon>
    </lineage>
</organism>
<dbReference type="InterPro" id="IPR003798">
    <property type="entry name" value="DNA_recombination_RmuC"/>
</dbReference>
<dbReference type="PANTHER" id="PTHR30563">
    <property type="entry name" value="DNA RECOMBINATION PROTEIN RMUC"/>
    <property type="match status" value="1"/>
</dbReference>
<comment type="similarity">
    <text evidence="2">Belongs to the RmuC family.</text>
</comment>
<dbReference type="EMBL" id="CP002330">
    <property type="protein sequence ID" value="ADQ46971.1"/>
    <property type="molecule type" value="Genomic_DNA"/>
</dbReference>
<dbReference type="HOGENOM" id="CLU_020365_1_1_9"/>
<evidence type="ECO:0000256" key="1">
    <source>
        <dbReference type="ARBA" id="ARBA00003416"/>
    </source>
</evidence>
<reference key="1">
    <citation type="submission" date="2010-11" db="EMBL/GenBank/DDBJ databases">
        <title>Complete sequence of Caldicellulosiruptor kronotskyensis 2002.</title>
        <authorList>
            <consortium name="US DOE Joint Genome Institute"/>
            <person name="Lucas S."/>
            <person name="Copeland A."/>
            <person name="Lapidus A."/>
            <person name="Cheng J.-F."/>
            <person name="Bruce D."/>
            <person name="Goodwin L."/>
            <person name="Pitluck S."/>
            <person name="Davenport K."/>
            <person name="Detter J.C."/>
            <person name="Han C."/>
            <person name="Tapia R."/>
            <person name="Land M."/>
            <person name="Hauser L."/>
            <person name="Jeffries C."/>
            <person name="Kyrpides N."/>
            <person name="Ivanova N."/>
            <person name="Mikhailova N."/>
            <person name="Blumer-Schuette S.E."/>
            <person name="Kelly R.M."/>
            <person name="Woyke T."/>
        </authorList>
    </citation>
    <scope>NUCLEOTIDE SEQUENCE</scope>
    <source>
        <strain>2002</strain>
    </source>
</reference>
<evidence type="ECO:0000256" key="5">
    <source>
        <dbReference type="SAM" id="Coils"/>
    </source>
</evidence>
<evidence type="ECO:0000256" key="2">
    <source>
        <dbReference type="ARBA" id="ARBA00009840"/>
    </source>
</evidence>
<accession>E4SGU6</accession>
<dbReference type="AlphaFoldDB" id="E4SGU6"/>
<keyword evidence="4" id="KW-0233">DNA recombination</keyword>
<feature type="coiled-coil region" evidence="5">
    <location>
        <begin position="356"/>
        <end position="383"/>
    </location>
</feature>
<dbReference type="PATRIC" id="fig|632348.3.peg.2245"/>
<evidence type="ECO:0000313" key="6">
    <source>
        <dbReference type="EMBL" id="ADQ46971.1"/>
    </source>
</evidence>
<dbReference type="RefSeq" id="WP_013431044.1">
    <property type="nucleotide sequence ID" value="NC_014720.1"/>
</dbReference>
<dbReference type="Pfam" id="PF02646">
    <property type="entry name" value="RmuC"/>
    <property type="match status" value="1"/>
</dbReference>
<gene>
    <name evidence="6" type="ordered locus">Calkro_2130</name>
</gene>
<dbReference type="GO" id="GO:0006310">
    <property type="term" value="P:DNA recombination"/>
    <property type="evidence" value="ECO:0007669"/>
    <property type="project" value="UniProtKB-KW"/>
</dbReference>